<dbReference type="Pfam" id="PF00676">
    <property type="entry name" value="E1_dh"/>
    <property type="match status" value="1"/>
</dbReference>
<evidence type="ECO:0000313" key="7">
    <source>
        <dbReference type="EMBL" id="JAS20124.1"/>
    </source>
</evidence>
<keyword evidence="3" id="KW-0809">Transit peptide</keyword>
<dbReference type="GO" id="GO:0004591">
    <property type="term" value="F:oxoglutarate dehydrogenase (succinyl-transferring) activity"/>
    <property type="evidence" value="ECO:0007669"/>
    <property type="project" value="TreeGrafter"/>
</dbReference>
<dbReference type="GO" id="GO:0005829">
    <property type="term" value="C:cytosol"/>
    <property type="evidence" value="ECO:0007669"/>
    <property type="project" value="TreeGrafter"/>
</dbReference>
<evidence type="ECO:0000256" key="5">
    <source>
        <dbReference type="ARBA" id="ARBA00023052"/>
    </source>
</evidence>
<comment type="similarity">
    <text evidence="2">Belongs to the alpha-ketoglutarate dehydrogenase family.</text>
</comment>
<sequence length="328" mass="38480">MPHRGRLNTLVNFMGKNINKIFKEFKGEKLKNKFSGDVKYHKGYCSKILINKKNILNLILLYNPSHLEKINPVVQGITKNRFEFYKKKIIPILIHGDSSFSGQGIVMETLNLQKVNGYSNNGTIHIIINNQIGFTTSNNKNQRSTKFCSDIAKMFEIPVLHVNGNDIEKVIFTIKIALDYKMKFKKDIIINLISYRKLGHNEQDNPNITQPLMYKKIKKIKEIKEIYNNKLIKKNIINNNYIKKIKKKFYNDAKNNNLINYPIKKIKNKIFNKSINIKNRIINTKISLNKINYLINKILKIPKKINVHSLVKKVFKNKKINFKKKYID</sequence>
<keyword evidence="4" id="KW-0560">Oxidoreductase</keyword>
<dbReference type="PANTHER" id="PTHR23152">
    <property type="entry name" value="2-OXOGLUTARATE DEHYDROGENASE"/>
    <property type="match status" value="1"/>
</dbReference>
<dbReference type="InterPro" id="IPR001017">
    <property type="entry name" value="DH_E1"/>
</dbReference>
<dbReference type="PANTHER" id="PTHR23152:SF4">
    <property type="entry name" value="2-OXOADIPATE DEHYDROGENASE COMPLEX COMPONENT E1"/>
    <property type="match status" value="1"/>
</dbReference>
<protein>
    <recommendedName>
        <fullName evidence="6">Dehydrogenase E1 component domain-containing protein</fullName>
    </recommendedName>
</protein>
<reference evidence="7" key="1">
    <citation type="submission" date="2015-12" db="EMBL/GenBank/DDBJ databases">
        <title>De novo transcriptome assembly of four potential Pierce s Disease insect vectors from Arizona vineyards.</title>
        <authorList>
            <person name="Tassone E.E."/>
        </authorList>
    </citation>
    <scope>NUCLEOTIDE SEQUENCE</scope>
</reference>
<evidence type="ECO:0000256" key="1">
    <source>
        <dbReference type="ARBA" id="ARBA00001964"/>
    </source>
</evidence>
<dbReference type="EMBL" id="GEDC01017174">
    <property type="protein sequence ID" value="JAS20124.1"/>
    <property type="molecule type" value="Transcribed_RNA"/>
</dbReference>
<evidence type="ECO:0000256" key="4">
    <source>
        <dbReference type="ARBA" id="ARBA00023002"/>
    </source>
</evidence>
<dbReference type="InterPro" id="IPR029061">
    <property type="entry name" value="THDP-binding"/>
</dbReference>
<accession>A0A1B6D367</accession>
<dbReference type="GO" id="GO:0045252">
    <property type="term" value="C:oxoglutarate dehydrogenase complex"/>
    <property type="evidence" value="ECO:0007669"/>
    <property type="project" value="TreeGrafter"/>
</dbReference>
<name>A0A1B6D367_9HEMI</name>
<evidence type="ECO:0000256" key="2">
    <source>
        <dbReference type="ARBA" id="ARBA00006936"/>
    </source>
</evidence>
<proteinExistence type="inferred from homology"/>
<evidence type="ECO:0000256" key="3">
    <source>
        <dbReference type="ARBA" id="ARBA00022946"/>
    </source>
</evidence>
<gene>
    <name evidence="7" type="ORF">g.42031</name>
</gene>
<keyword evidence="5" id="KW-0786">Thiamine pyrophosphate</keyword>
<dbReference type="SUPFAM" id="SSF52518">
    <property type="entry name" value="Thiamin diphosphate-binding fold (THDP-binding)"/>
    <property type="match status" value="1"/>
</dbReference>
<dbReference type="Gene3D" id="3.40.50.970">
    <property type="match status" value="1"/>
</dbReference>
<evidence type="ECO:0000259" key="6">
    <source>
        <dbReference type="Pfam" id="PF00676"/>
    </source>
</evidence>
<dbReference type="GO" id="GO:0030976">
    <property type="term" value="F:thiamine pyrophosphate binding"/>
    <property type="evidence" value="ECO:0007669"/>
    <property type="project" value="InterPro"/>
</dbReference>
<organism evidence="7">
    <name type="scientific">Clastoptera arizonana</name>
    <name type="common">Arizona spittle bug</name>
    <dbReference type="NCBI Taxonomy" id="38151"/>
    <lineage>
        <taxon>Eukaryota</taxon>
        <taxon>Metazoa</taxon>
        <taxon>Ecdysozoa</taxon>
        <taxon>Arthropoda</taxon>
        <taxon>Hexapoda</taxon>
        <taxon>Insecta</taxon>
        <taxon>Pterygota</taxon>
        <taxon>Neoptera</taxon>
        <taxon>Paraneoptera</taxon>
        <taxon>Hemiptera</taxon>
        <taxon>Auchenorrhyncha</taxon>
        <taxon>Cercopoidea</taxon>
        <taxon>Clastopteridae</taxon>
        <taxon>Clastoptera</taxon>
    </lineage>
</organism>
<dbReference type="InterPro" id="IPR011603">
    <property type="entry name" value="2oxoglutarate_DH_E1"/>
</dbReference>
<dbReference type="AlphaFoldDB" id="A0A1B6D367"/>
<feature type="domain" description="Dehydrogenase E1 component" evidence="6">
    <location>
        <begin position="3"/>
        <end position="250"/>
    </location>
</feature>
<dbReference type="GO" id="GO:0006099">
    <property type="term" value="P:tricarboxylic acid cycle"/>
    <property type="evidence" value="ECO:0007669"/>
    <property type="project" value="TreeGrafter"/>
</dbReference>
<comment type="cofactor">
    <cofactor evidence="1">
        <name>thiamine diphosphate</name>
        <dbReference type="ChEBI" id="CHEBI:58937"/>
    </cofactor>
</comment>